<sequence>MKEKRDEDKSISACFLRRKDGFEIFFGDENRIDVGSE</sequence>
<gene>
    <name evidence="1" type="ORF">OP8BY_0258</name>
</gene>
<reference evidence="1 2" key="1">
    <citation type="submission" date="2018-08" db="EMBL/GenBank/DDBJ databases">
        <title>Genome analysis of the thermophilic bacterium of the candidate phylum Aminicenantes from deep subsurface aquifer revealed its physiology and ecological role.</title>
        <authorList>
            <person name="Kadnikov V.V."/>
            <person name="Mardanov A.V."/>
            <person name="Beletsky A.V."/>
            <person name="Karnachuk O.V."/>
            <person name="Ravin N.V."/>
        </authorList>
    </citation>
    <scope>NUCLEOTIDE SEQUENCE [LARGE SCALE GENOMIC DNA]</scope>
    <source>
        <strain evidence="1">BY38</strain>
    </source>
</reference>
<name>A0A3E2BLJ0_9BACT</name>
<dbReference type="Proteomes" id="UP000257323">
    <property type="component" value="Unassembled WGS sequence"/>
</dbReference>
<evidence type="ECO:0000313" key="1">
    <source>
        <dbReference type="EMBL" id="RFT15610.1"/>
    </source>
</evidence>
<protein>
    <submittedName>
        <fullName evidence="1">Uncharacterized protein</fullName>
    </submittedName>
</protein>
<accession>A0A3E2BLJ0</accession>
<evidence type="ECO:0000313" key="2">
    <source>
        <dbReference type="Proteomes" id="UP000257323"/>
    </source>
</evidence>
<dbReference type="EMBL" id="QUAH01000008">
    <property type="protein sequence ID" value="RFT15610.1"/>
    <property type="molecule type" value="Genomic_DNA"/>
</dbReference>
<proteinExistence type="predicted"/>
<comment type="caution">
    <text evidence="1">The sequence shown here is derived from an EMBL/GenBank/DDBJ whole genome shotgun (WGS) entry which is preliminary data.</text>
</comment>
<organism evidence="1 2">
    <name type="scientific">Candidatus Saccharicenans subterraneus</name>
    <dbReference type="NCBI Taxonomy" id="2508984"/>
    <lineage>
        <taxon>Bacteria</taxon>
        <taxon>Candidatus Aminicenantota</taxon>
        <taxon>Candidatus Aminicenantia</taxon>
        <taxon>Candidatus Aminicenantales</taxon>
        <taxon>Candidatus Saccharicenantaceae</taxon>
        <taxon>Candidatus Saccharicenans</taxon>
    </lineage>
</organism>
<dbReference type="AlphaFoldDB" id="A0A3E2BLJ0"/>